<gene>
    <name evidence="1" type="ORF">chiPu_0010006</name>
</gene>
<dbReference type="Proteomes" id="UP000287033">
    <property type="component" value="Unassembled WGS sequence"/>
</dbReference>
<dbReference type="PANTHER" id="PTHR38323:SF1">
    <property type="entry name" value="PROTEIN HEATR9"/>
    <property type="match status" value="1"/>
</dbReference>
<evidence type="ECO:0008006" key="3">
    <source>
        <dbReference type="Google" id="ProtNLM"/>
    </source>
</evidence>
<accession>A0A401SMC4</accession>
<protein>
    <recommendedName>
        <fullName evidence="3">Condensin complex subunit 1 C-terminal domain-containing protein</fullName>
    </recommendedName>
</protein>
<keyword evidence="2" id="KW-1185">Reference proteome</keyword>
<dbReference type="OMA" id="CLETCVM"/>
<comment type="caution">
    <text evidence="1">The sequence shown here is derived from an EMBL/GenBank/DDBJ whole genome shotgun (WGS) entry which is preliminary data.</text>
</comment>
<name>A0A401SMC4_CHIPU</name>
<dbReference type="AlphaFoldDB" id="A0A401SMC4"/>
<dbReference type="OrthoDB" id="10031548at2759"/>
<proteinExistence type="predicted"/>
<dbReference type="STRING" id="137246.A0A401SMC4"/>
<dbReference type="SUPFAM" id="SSF48371">
    <property type="entry name" value="ARM repeat"/>
    <property type="match status" value="1"/>
</dbReference>
<organism evidence="1 2">
    <name type="scientific">Chiloscyllium punctatum</name>
    <name type="common">Brownbanded bambooshark</name>
    <name type="synonym">Hemiscyllium punctatum</name>
    <dbReference type="NCBI Taxonomy" id="137246"/>
    <lineage>
        <taxon>Eukaryota</taxon>
        <taxon>Metazoa</taxon>
        <taxon>Chordata</taxon>
        <taxon>Craniata</taxon>
        <taxon>Vertebrata</taxon>
        <taxon>Chondrichthyes</taxon>
        <taxon>Elasmobranchii</taxon>
        <taxon>Galeomorphii</taxon>
        <taxon>Galeoidea</taxon>
        <taxon>Orectolobiformes</taxon>
        <taxon>Hemiscylliidae</taxon>
        <taxon>Chiloscyllium</taxon>
    </lineage>
</organism>
<sequence>MNGIKQVPPSSLKAVSVQGENRTTGLILLVLPPQPTRWSKENPGSIKPQPHIINQVAVTCQIKISRKQKAEEQKKRKIKHERYMQQFRKTTYAILLSVSKPQDKPRAVHPEKDPLKWQRLMHLIKSLSSPVPLERRDAAKASPTFSTLQCLQSNNQEVVSALYTTLLRDDDSVVRNEAAKALVILGYWKEEVVLRLIQVIKESTGKLLEDMMIDLRNSLWDWATQSLDQRSEIKAKEKLVFMLRSFMTTVRSKDMVPVNATACLCYLNKNDEEAIDYIMSYLQGGTSYQKEQALEVVVRFLRINKQYQIQSLLEQFRTSPVYKHRLKALDLLAFVGLSNITKAGMYQAVLEALKQKLWDDPVLAVRRRAGLVVNLLDMKMTVWKDMEQQLKDDDAEVRGSAVISLGVLGLPNNKVLQLLLDMVEVDLSQYVRFQIIRTFAQLHLNDPRVKRSLLNRQLGEGPLAREAQKAMRILENARYQKVTSTS</sequence>
<evidence type="ECO:0000313" key="1">
    <source>
        <dbReference type="EMBL" id="GCC31547.1"/>
    </source>
</evidence>
<dbReference type="PANTHER" id="PTHR38323">
    <property type="entry name" value="PROTEIN HEATR9"/>
    <property type="match status" value="1"/>
</dbReference>
<reference evidence="1 2" key="1">
    <citation type="journal article" date="2018" name="Nat. Ecol. Evol.">
        <title>Shark genomes provide insights into elasmobranch evolution and the origin of vertebrates.</title>
        <authorList>
            <person name="Hara Y"/>
            <person name="Yamaguchi K"/>
            <person name="Onimaru K"/>
            <person name="Kadota M"/>
            <person name="Koyanagi M"/>
            <person name="Keeley SD"/>
            <person name="Tatsumi K"/>
            <person name="Tanaka K"/>
            <person name="Motone F"/>
            <person name="Kageyama Y"/>
            <person name="Nozu R"/>
            <person name="Adachi N"/>
            <person name="Nishimura O"/>
            <person name="Nakagawa R"/>
            <person name="Tanegashima C"/>
            <person name="Kiyatake I"/>
            <person name="Matsumoto R"/>
            <person name="Murakumo K"/>
            <person name="Nishida K"/>
            <person name="Terakita A"/>
            <person name="Kuratani S"/>
            <person name="Sato K"/>
            <person name="Hyodo S Kuraku.S."/>
        </authorList>
    </citation>
    <scope>NUCLEOTIDE SEQUENCE [LARGE SCALE GENOMIC DNA]</scope>
</reference>
<dbReference type="EMBL" id="BEZZ01000371">
    <property type="protein sequence ID" value="GCC31547.1"/>
    <property type="molecule type" value="Genomic_DNA"/>
</dbReference>
<dbReference type="Gene3D" id="1.25.10.10">
    <property type="entry name" value="Leucine-rich Repeat Variant"/>
    <property type="match status" value="2"/>
</dbReference>
<dbReference type="InterPro" id="IPR011989">
    <property type="entry name" value="ARM-like"/>
</dbReference>
<evidence type="ECO:0000313" key="2">
    <source>
        <dbReference type="Proteomes" id="UP000287033"/>
    </source>
</evidence>
<dbReference type="InterPro" id="IPR016024">
    <property type="entry name" value="ARM-type_fold"/>
</dbReference>
<dbReference type="InterPro" id="IPR052873">
    <property type="entry name" value="HEATR9"/>
</dbReference>